<organism evidence="2 3">
    <name type="scientific">Crucibulum laeve</name>
    <dbReference type="NCBI Taxonomy" id="68775"/>
    <lineage>
        <taxon>Eukaryota</taxon>
        <taxon>Fungi</taxon>
        <taxon>Dikarya</taxon>
        <taxon>Basidiomycota</taxon>
        <taxon>Agaricomycotina</taxon>
        <taxon>Agaricomycetes</taxon>
        <taxon>Agaricomycetidae</taxon>
        <taxon>Agaricales</taxon>
        <taxon>Agaricineae</taxon>
        <taxon>Nidulariaceae</taxon>
        <taxon>Crucibulum</taxon>
    </lineage>
</organism>
<protein>
    <submittedName>
        <fullName evidence="2">CHAT domain-containing protein</fullName>
    </submittedName>
</protein>
<dbReference type="PANTHER" id="PTHR19959">
    <property type="entry name" value="KINESIN LIGHT CHAIN"/>
    <property type="match status" value="1"/>
</dbReference>
<sequence length="1246" mass="139296">MASSQAQSEQHTSDVADSQDIATLFRLANGLIGRFSQLMNIDDLNNAIILWRRLFLLTPPGNPNQLPVLGNLANAFRTRFDVLGRREDLDAAISLQKSIIDSLPSTHRLRPSALFNLANALQAKFQRTKDQKELEEAINLHREALELNPAFHPDRSASFSSLAAALISKFNESGASDDLIEAIEFQRAAVHLRSATHPDLPNALNNLASMLTKSHLPEDLDESIELHRQALRLFSTNHGDRLTVLKNLRNSLNKRYEVRGEVTDLDEIIELQREAVEMIINSPNRFEYLDYLADKMKKRFEISSDRKDLNDALDLQREAIELSHAGPHPDRPVFMHNFALDLRTSFDAFGDTEHLEEAISICRKALLLPLPPALEKSALLRSLGNSLSSRYSYCGELNDLQDAILHLREALSLNFLESSTCLPFLVDLANVLTWMFDRKRQRRDLDEAISLYREALELPSMSPDSKSTCLSNISVALHMRYEHSNNDADLEEAVLLYREAFKTISPSSSGWSTLLNGLACALKHRFDKKGDRKDLEEAIILHREAIQLRPDAHPLRSSSLNNLANAVKKRFDEFGHVEDLEECIELHRQAHTLRALPHPDHAATLHNLALALKTRSEKLDEIADLNESIDMLRQCLIVLTPDHHMVCGVSWNLGIALINSYTRANKKEDLEDAVIAFRRASKSSSAPISERFLASWSWAHYVDQVDHESALEAYQVAIELLPRLATLGIDVKLRQEILKTKSNGLARSAATCAIRRGQLEKAVELLEEGRGIFWSQALQLRTPMDDLKTVSPLLEAKLREISKSLEQRSFRTTDLSSDISHKERSILELKATKFQLLNSTWMTAVEDVRKLPGFEHFMLPRRFSELKQAAFHGPLIILNSSASASDILIITSNVQHIPIPNLDLKKLNSLVQLLRMANTSGGKPVSAAESSKLKNIINCLNTPTTSLRAGVVSNSVKMNSDSIFLVVLAELWDNVVEPVVRALQLEKRDQLPTITWCPTGSFIFLPIHAAGRYDTNPPICASDFFISSYAPTISALLRKNTPRPTDPSTSKMMVVVQPETLPSTQVELKNIEARLPSKYLVKMGISDSPATVEKVLSNLPATCIAHFACHGYQDLNNPLESGLILDDGHLKISQMMRCSLPNASIAFLCACETAMGTEEIPDEVIHLAASLIFTGFKGVIATMWSISDDDGPAISDAFYENLFHGISTNFELKNTNSPQALHHAVARLRAEKISFSRWVPFIHIGS</sequence>
<evidence type="ECO:0000259" key="1">
    <source>
        <dbReference type="Pfam" id="PF12770"/>
    </source>
</evidence>
<dbReference type="STRING" id="68775.A0A5C3LT71"/>
<dbReference type="PANTHER" id="PTHR19959:SF119">
    <property type="entry name" value="FUNGAL LIPASE-LIKE DOMAIN-CONTAINING PROTEIN"/>
    <property type="match status" value="1"/>
</dbReference>
<dbReference type="InterPro" id="IPR019734">
    <property type="entry name" value="TPR_rpt"/>
</dbReference>
<dbReference type="Pfam" id="PF13374">
    <property type="entry name" value="TPR_10"/>
    <property type="match status" value="1"/>
</dbReference>
<reference evidence="2 3" key="1">
    <citation type="journal article" date="2019" name="Nat. Ecol. Evol.">
        <title>Megaphylogeny resolves global patterns of mushroom evolution.</title>
        <authorList>
            <person name="Varga T."/>
            <person name="Krizsan K."/>
            <person name="Foldi C."/>
            <person name="Dima B."/>
            <person name="Sanchez-Garcia M."/>
            <person name="Sanchez-Ramirez S."/>
            <person name="Szollosi G.J."/>
            <person name="Szarkandi J.G."/>
            <person name="Papp V."/>
            <person name="Albert L."/>
            <person name="Andreopoulos W."/>
            <person name="Angelini C."/>
            <person name="Antonin V."/>
            <person name="Barry K.W."/>
            <person name="Bougher N.L."/>
            <person name="Buchanan P."/>
            <person name="Buyck B."/>
            <person name="Bense V."/>
            <person name="Catcheside P."/>
            <person name="Chovatia M."/>
            <person name="Cooper J."/>
            <person name="Damon W."/>
            <person name="Desjardin D."/>
            <person name="Finy P."/>
            <person name="Geml J."/>
            <person name="Haridas S."/>
            <person name="Hughes K."/>
            <person name="Justo A."/>
            <person name="Karasinski D."/>
            <person name="Kautmanova I."/>
            <person name="Kiss B."/>
            <person name="Kocsube S."/>
            <person name="Kotiranta H."/>
            <person name="LaButti K.M."/>
            <person name="Lechner B.E."/>
            <person name="Liimatainen K."/>
            <person name="Lipzen A."/>
            <person name="Lukacs Z."/>
            <person name="Mihaltcheva S."/>
            <person name="Morgado L.N."/>
            <person name="Niskanen T."/>
            <person name="Noordeloos M.E."/>
            <person name="Ohm R.A."/>
            <person name="Ortiz-Santana B."/>
            <person name="Ovrebo C."/>
            <person name="Racz N."/>
            <person name="Riley R."/>
            <person name="Savchenko A."/>
            <person name="Shiryaev A."/>
            <person name="Soop K."/>
            <person name="Spirin V."/>
            <person name="Szebenyi C."/>
            <person name="Tomsovsky M."/>
            <person name="Tulloss R.E."/>
            <person name="Uehling J."/>
            <person name="Grigoriev I.V."/>
            <person name="Vagvolgyi C."/>
            <person name="Papp T."/>
            <person name="Martin F.M."/>
            <person name="Miettinen O."/>
            <person name="Hibbett D.S."/>
            <person name="Nagy L.G."/>
        </authorList>
    </citation>
    <scope>NUCLEOTIDE SEQUENCE [LARGE SCALE GENOMIC DNA]</scope>
    <source>
        <strain evidence="2 3">CBS 166.37</strain>
    </source>
</reference>
<accession>A0A5C3LT71</accession>
<gene>
    <name evidence="2" type="ORF">BDQ12DRAFT_737707</name>
</gene>
<dbReference type="SMART" id="SM00028">
    <property type="entry name" value="TPR"/>
    <property type="match status" value="4"/>
</dbReference>
<dbReference type="SUPFAM" id="SSF48452">
    <property type="entry name" value="TPR-like"/>
    <property type="match status" value="3"/>
</dbReference>
<dbReference type="AlphaFoldDB" id="A0A5C3LT71"/>
<dbReference type="Gene3D" id="1.25.40.10">
    <property type="entry name" value="Tetratricopeptide repeat domain"/>
    <property type="match status" value="3"/>
</dbReference>
<dbReference type="Pfam" id="PF12770">
    <property type="entry name" value="CHAT"/>
    <property type="match status" value="1"/>
</dbReference>
<evidence type="ECO:0000313" key="2">
    <source>
        <dbReference type="EMBL" id="TFK35286.1"/>
    </source>
</evidence>
<dbReference type="EMBL" id="ML213623">
    <property type="protein sequence ID" value="TFK35286.1"/>
    <property type="molecule type" value="Genomic_DNA"/>
</dbReference>
<dbReference type="OrthoDB" id="3261813at2759"/>
<keyword evidence="3" id="KW-1185">Reference proteome</keyword>
<evidence type="ECO:0000313" key="3">
    <source>
        <dbReference type="Proteomes" id="UP000308652"/>
    </source>
</evidence>
<dbReference type="InterPro" id="IPR011990">
    <property type="entry name" value="TPR-like_helical_dom_sf"/>
</dbReference>
<proteinExistence type="predicted"/>
<name>A0A5C3LT71_9AGAR</name>
<dbReference type="Proteomes" id="UP000308652">
    <property type="component" value="Unassembled WGS sequence"/>
</dbReference>
<dbReference type="InterPro" id="IPR024983">
    <property type="entry name" value="CHAT_dom"/>
</dbReference>
<feature type="domain" description="CHAT" evidence="1">
    <location>
        <begin position="968"/>
        <end position="1246"/>
    </location>
</feature>